<evidence type="ECO:0000313" key="2">
    <source>
        <dbReference type="Proteomes" id="UP000389128"/>
    </source>
</evidence>
<accession>A0A6C2CT29</accession>
<dbReference type="EMBL" id="SDKK01000010">
    <property type="protein sequence ID" value="TYC56612.1"/>
    <property type="molecule type" value="Genomic_DNA"/>
</dbReference>
<dbReference type="Proteomes" id="UP000389128">
    <property type="component" value="Unassembled WGS sequence"/>
</dbReference>
<name>A0A6C2CT29_9RHOO</name>
<dbReference type="InterPro" id="IPR025293">
    <property type="entry name" value="YfiR/HmsC-like"/>
</dbReference>
<dbReference type="OrthoDB" id="8527941at2"/>
<proteinExistence type="predicted"/>
<gene>
    <name evidence="1" type="ORF">ETQ85_12230</name>
</gene>
<evidence type="ECO:0000313" key="1">
    <source>
        <dbReference type="EMBL" id="TYC56612.1"/>
    </source>
</evidence>
<sequence length="181" mass="19792">MMRRLYRIAILGVLGLGGFFAWASPPPGEYQIKAAYLLNFARYVEWPGVRLPSGAPLRLCILGRDPFGGVLAGLDGRQVSGREVRVRQVDSVELAAECHIVFVSDSEERRLGLILRGLALRSVLTVSDIDGFAEAGGSIGLVTEDERVRFDINQASLQRDSLRASSRLLRLGRNVIGMKGP</sequence>
<dbReference type="AlphaFoldDB" id="A0A6C2CT29"/>
<keyword evidence="2" id="KW-1185">Reference proteome</keyword>
<comment type="caution">
    <text evidence="1">The sequence shown here is derived from an EMBL/GenBank/DDBJ whole genome shotgun (WGS) entry which is preliminary data.</text>
</comment>
<dbReference type="Pfam" id="PF13689">
    <property type="entry name" value="DUF4154"/>
    <property type="match status" value="1"/>
</dbReference>
<protein>
    <submittedName>
        <fullName evidence="1">YfiR family protein</fullName>
    </submittedName>
</protein>
<organism evidence="1 2">
    <name type="scientific">Zoogloea oleivorans</name>
    <dbReference type="NCBI Taxonomy" id="1552750"/>
    <lineage>
        <taxon>Bacteria</taxon>
        <taxon>Pseudomonadati</taxon>
        <taxon>Pseudomonadota</taxon>
        <taxon>Betaproteobacteria</taxon>
        <taxon>Rhodocyclales</taxon>
        <taxon>Zoogloeaceae</taxon>
        <taxon>Zoogloea</taxon>
    </lineage>
</organism>
<reference evidence="1 2" key="1">
    <citation type="submission" date="2019-01" db="EMBL/GenBank/DDBJ databases">
        <title>Zoogloea oleivorans genome sequencing and assembly.</title>
        <authorList>
            <person name="Tancsics A."/>
            <person name="Farkas M."/>
            <person name="Kriszt B."/>
            <person name="Maroti G."/>
            <person name="Horvath B."/>
        </authorList>
    </citation>
    <scope>NUCLEOTIDE SEQUENCE [LARGE SCALE GENOMIC DNA]</scope>
    <source>
        <strain evidence="1 2">Buc</strain>
    </source>
</reference>